<protein>
    <submittedName>
        <fullName evidence="2">Uncharacterized protein</fullName>
    </submittedName>
</protein>
<feature type="signal peptide" evidence="1">
    <location>
        <begin position="1"/>
        <end position="21"/>
    </location>
</feature>
<dbReference type="Proteomes" id="UP000247810">
    <property type="component" value="Unassembled WGS sequence"/>
</dbReference>
<name>A0A319CWU1_9EURO</name>
<dbReference type="OrthoDB" id="4511004at2759"/>
<organism evidence="2 3">
    <name type="scientific">Aspergillus ellipticus CBS 707.79</name>
    <dbReference type="NCBI Taxonomy" id="1448320"/>
    <lineage>
        <taxon>Eukaryota</taxon>
        <taxon>Fungi</taxon>
        <taxon>Dikarya</taxon>
        <taxon>Ascomycota</taxon>
        <taxon>Pezizomycotina</taxon>
        <taxon>Eurotiomycetes</taxon>
        <taxon>Eurotiomycetidae</taxon>
        <taxon>Eurotiales</taxon>
        <taxon>Aspergillaceae</taxon>
        <taxon>Aspergillus</taxon>
        <taxon>Aspergillus subgen. Circumdati</taxon>
    </lineage>
</organism>
<evidence type="ECO:0000313" key="2">
    <source>
        <dbReference type="EMBL" id="PYH89001.1"/>
    </source>
</evidence>
<evidence type="ECO:0000256" key="1">
    <source>
        <dbReference type="SAM" id="SignalP"/>
    </source>
</evidence>
<reference evidence="2 3" key="1">
    <citation type="submission" date="2018-02" db="EMBL/GenBank/DDBJ databases">
        <title>The genomes of Aspergillus section Nigri reveals drivers in fungal speciation.</title>
        <authorList>
            <consortium name="DOE Joint Genome Institute"/>
            <person name="Vesth T.C."/>
            <person name="Nybo J."/>
            <person name="Theobald S."/>
            <person name="Brandl J."/>
            <person name="Frisvad J.C."/>
            <person name="Nielsen K.F."/>
            <person name="Lyhne E.K."/>
            <person name="Kogle M.E."/>
            <person name="Kuo A."/>
            <person name="Riley R."/>
            <person name="Clum A."/>
            <person name="Nolan M."/>
            <person name="Lipzen A."/>
            <person name="Salamov A."/>
            <person name="Henrissat B."/>
            <person name="Wiebenga A."/>
            <person name="De vries R.P."/>
            <person name="Grigoriev I.V."/>
            <person name="Mortensen U.H."/>
            <person name="Andersen M.R."/>
            <person name="Baker S.E."/>
        </authorList>
    </citation>
    <scope>NUCLEOTIDE SEQUENCE [LARGE SCALE GENOMIC DNA]</scope>
    <source>
        <strain evidence="2 3">CBS 707.79</strain>
    </source>
</reference>
<keyword evidence="1" id="KW-0732">Signal</keyword>
<feature type="chain" id="PRO_5016360402" evidence="1">
    <location>
        <begin position="22"/>
        <end position="128"/>
    </location>
</feature>
<proteinExistence type="predicted"/>
<dbReference type="EMBL" id="KZ826054">
    <property type="protein sequence ID" value="PYH89001.1"/>
    <property type="molecule type" value="Genomic_DNA"/>
</dbReference>
<gene>
    <name evidence="2" type="ORF">BO71DRAFT_403435</name>
</gene>
<sequence length="128" mass="14335">MIPLFPTTCLLLSLLFILTLHHRKLRSLFAPKPASYTHLLPNHHLPIHSDDNINNNINTNTSPAELPLSPNPATPLSKYFNPDTGLLYGCVMEPPSPRVPLLQEEEGEEGWVDVVVERVVGWVLVRVV</sequence>
<accession>A0A319CWU1</accession>
<dbReference type="VEuPathDB" id="FungiDB:BO71DRAFT_403435"/>
<keyword evidence="3" id="KW-1185">Reference proteome</keyword>
<evidence type="ECO:0000313" key="3">
    <source>
        <dbReference type="Proteomes" id="UP000247810"/>
    </source>
</evidence>
<dbReference type="AlphaFoldDB" id="A0A319CWU1"/>